<dbReference type="PROSITE" id="PS50948">
    <property type="entry name" value="PAN"/>
    <property type="match status" value="1"/>
</dbReference>
<proteinExistence type="predicted"/>
<dbReference type="PROSITE" id="PS50041">
    <property type="entry name" value="C_TYPE_LECTIN_2"/>
    <property type="match status" value="1"/>
</dbReference>
<dbReference type="CDD" id="cd00037">
    <property type="entry name" value="CLECT"/>
    <property type="match status" value="1"/>
</dbReference>
<dbReference type="PANTHER" id="PTHR22801:SF63">
    <property type="entry name" value="C-TYPE LECTIN DOMAIN-CONTAINING PROTEIN"/>
    <property type="match status" value="1"/>
</dbReference>
<reference evidence="5" key="1">
    <citation type="submission" date="2025-08" db="UniProtKB">
        <authorList>
            <consortium name="RefSeq"/>
        </authorList>
    </citation>
    <scope>IDENTIFICATION</scope>
</reference>
<dbReference type="AlphaFoldDB" id="A0A9W3BPG4"/>
<evidence type="ECO:0000259" key="3">
    <source>
        <dbReference type="PROSITE" id="PS50948"/>
    </source>
</evidence>
<dbReference type="PANTHER" id="PTHR22801">
    <property type="entry name" value="LITHOSTATHINE"/>
    <property type="match status" value="1"/>
</dbReference>
<feature type="domain" description="C-type lectin" evidence="2">
    <location>
        <begin position="112"/>
        <end position="228"/>
    </location>
</feature>
<dbReference type="RefSeq" id="XP_055901459.1">
    <property type="nucleotide sequence ID" value="XM_056045484.1"/>
</dbReference>
<dbReference type="InterPro" id="IPR050801">
    <property type="entry name" value="Ca-Dep_Lectins_ImmuneDev"/>
</dbReference>
<dbReference type="InterPro" id="IPR001304">
    <property type="entry name" value="C-type_lectin-like"/>
</dbReference>
<dbReference type="GeneID" id="106051832"/>
<dbReference type="InterPro" id="IPR016187">
    <property type="entry name" value="CTDL_fold"/>
</dbReference>
<dbReference type="Gene3D" id="3.10.100.10">
    <property type="entry name" value="Mannose-Binding Protein A, subunit A"/>
    <property type="match status" value="1"/>
</dbReference>
<protein>
    <submittedName>
        <fullName evidence="5">Lymphocyte antigen 75-like isoform X1</fullName>
    </submittedName>
</protein>
<evidence type="ECO:0000313" key="5">
    <source>
        <dbReference type="RefSeq" id="XP_055901459.1"/>
    </source>
</evidence>
<dbReference type="SMART" id="SM00034">
    <property type="entry name" value="CLECT"/>
    <property type="match status" value="1"/>
</dbReference>
<dbReference type="Proteomes" id="UP001165740">
    <property type="component" value="Chromosome 11"/>
</dbReference>
<accession>A0A9W3BPG4</accession>
<feature type="signal peptide" evidence="1">
    <location>
        <begin position="1"/>
        <end position="16"/>
    </location>
</feature>
<sequence>MEVFTILACCLLCIEASNKISQYEKCSHKSLDSLNLTLESESLFQCARQCSSIDLICKTFSYSSATNECSLGTCVTTKPTNDTNDNSVDIYVSSNVPKCDEVDGFTVMSYGLVNACVWFSNYTTNYDNASKACISKGAILYTVKQIGKLYILQRFKEKYWIGLTYRVNEKLYRWSDGALFPNTSYWKDIFSSGEPNYPGYENCVQYYIMGSQTLNDIICNTLLKYVCEIPCFVEK</sequence>
<evidence type="ECO:0000313" key="4">
    <source>
        <dbReference type="Proteomes" id="UP001165740"/>
    </source>
</evidence>
<dbReference type="Gene3D" id="3.50.4.10">
    <property type="entry name" value="Hepatocyte Growth Factor"/>
    <property type="match status" value="1"/>
</dbReference>
<dbReference type="InterPro" id="IPR016186">
    <property type="entry name" value="C-type_lectin-like/link_sf"/>
</dbReference>
<feature type="domain" description="Apple" evidence="3">
    <location>
        <begin position="13"/>
        <end position="95"/>
    </location>
</feature>
<feature type="chain" id="PRO_5040777398" evidence="1">
    <location>
        <begin position="17"/>
        <end position="235"/>
    </location>
</feature>
<keyword evidence="1" id="KW-0732">Signal</keyword>
<dbReference type="Pfam" id="PF00059">
    <property type="entry name" value="Lectin_C"/>
    <property type="match status" value="1"/>
</dbReference>
<keyword evidence="4" id="KW-1185">Reference proteome</keyword>
<evidence type="ECO:0000256" key="1">
    <source>
        <dbReference type="SAM" id="SignalP"/>
    </source>
</evidence>
<dbReference type="SUPFAM" id="SSF56436">
    <property type="entry name" value="C-type lectin-like"/>
    <property type="match status" value="1"/>
</dbReference>
<gene>
    <name evidence="5" type="primary">LOC106051832</name>
</gene>
<evidence type="ECO:0000259" key="2">
    <source>
        <dbReference type="PROSITE" id="PS50041"/>
    </source>
</evidence>
<organism evidence="4 5">
    <name type="scientific">Biomphalaria glabrata</name>
    <name type="common">Bloodfluke planorb</name>
    <name type="synonym">Freshwater snail</name>
    <dbReference type="NCBI Taxonomy" id="6526"/>
    <lineage>
        <taxon>Eukaryota</taxon>
        <taxon>Metazoa</taxon>
        <taxon>Spiralia</taxon>
        <taxon>Lophotrochozoa</taxon>
        <taxon>Mollusca</taxon>
        <taxon>Gastropoda</taxon>
        <taxon>Heterobranchia</taxon>
        <taxon>Euthyneura</taxon>
        <taxon>Panpulmonata</taxon>
        <taxon>Hygrophila</taxon>
        <taxon>Lymnaeoidea</taxon>
        <taxon>Planorbidae</taxon>
        <taxon>Biomphalaria</taxon>
    </lineage>
</organism>
<name>A0A9W3BPG4_BIOGL</name>
<dbReference type="OrthoDB" id="6056968at2759"/>
<dbReference type="InterPro" id="IPR003609">
    <property type="entry name" value="Pan_app"/>
</dbReference>